<comment type="caution">
    <text evidence="2">The sequence shown here is derived from an EMBL/GenBank/DDBJ whole genome shotgun (WGS) entry which is preliminary data.</text>
</comment>
<feature type="transmembrane region" description="Helical" evidence="1">
    <location>
        <begin position="188"/>
        <end position="208"/>
    </location>
</feature>
<feature type="transmembrane region" description="Helical" evidence="1">
    <location>
        <begin position="621"/>
        <end position="647"/>
    </location>
</feature>
<evidence type="ECO:0000313" key="3">
    <source>
        <dbReference type="Proteomes" id="UP000266178"/>
    </source>
</evidence>
<protein>
    <submittedName>
        <fullName evidence="2">Cytochrome C and Quinol oxidase polypeptide I</fullName>
    </submittedName>
</protein>
<keyword evidence="1" id="KW-0472">Membrane</keyword>
<evidence type="ECO:0000313" key="2">
    <source>
        <dbReference type="EMBL" id="RIH92919.1"/>
    </source>
</evidence>
<feature type="transmembrane region" description="Helical" evidence="1">
    <location>
        <begin position="1056"/>
        <end position="1074"/>
    </location>
</feature>
<accession>A0A399FC84</accession>
<organism evidence="2 3">
    <name type="scientific">Meiothermus granaticius NBRC 107808</name>
    <dbReference type="NCBI Taxonomy" id="1227551"/>
    <lineage>
        <taxon>Bacteria</taxon>
        <taxon>Thermotogati</taxon>
        <taxon>Deinococcota</taxon>
        <taxon>Deinococci</taxon>
        <taxon>Thermales</taxon>
        <taxon>Thermaceae</taxon>
        <taxon>Meiothermus</taxon>
    </lineage>
</organism>
<feature type="transmembrane region" description="Helical" evidence="1">
    <location>
        <begin position="546"/>
        <end position="569"/>
    </location>
</feature>
<gene>
    <name evidence="2" type="ORF">Mgrana_01194</name>
</gene>
<dbReference type="SUPFAM" id="SSF81442">
    <property type="entry name" value="Cytochrome c oxidase subunit I-like"/>
    <property type="match status" value="1"/>
</dbReference>
<dbReference type="RefSeq" id="WP_119356698.1">
    <property type="nucleotide sequence ID" value="NZ_BJXM01000006.1"/>
</dbReference>
<keyword evidence="1" id="KW-1133">Transmembrane helix</keyword>
<feature type="transmembrane region" description="Helical" evidence="1">
    <location>
        <begin position="667"/>
        <end position="686"/>
    </location>
</feature>
<feature type="transmembrane region" description="Helical" evidence="1">
    <location>
        <begin position="54"/>
        <end position="74"/>
    </location>
</feature>
<feature type="transmembrane region" description="Helical" evidence="1">
    <location>
        <begin position="1026"/>
        <end position="1044"/>
    </location>
</feature>
<proteinExistence type="predicted"/>
<feature type="transmembrane region" description="Helical" evidence="1">
    <location>
        <begin position="885"/>
        <end position="906"/>
    </location>
</feature>
<feature type="transmembrane region" description="Helical" evidence="1">
    <location>
        <begin position="132"/>
        <end position="158"/>
    </location>
</feature>
<feature type="transmembrane region" description="Helical" evidence="1">
    <location>
        <begin position="1080"/>
        <end position="1099"/>
    </location>
</feature>
<dbReference type="EMBL" id="QWLB01000012">
    <property type="protein sequence ID" value="RIH92919.1"/>
    <property type="molecule type" value="Genomic_DNA"/>
</dbReference>
<feature type="transmembrane region" description="Helical" evidence="1">
    <location>
        <begin position="344"/>
        <end position="370"/>
    </location>
</feature>
<feature type="transmembrane region" description="Helical" evidence="1">
    <location>
        <begin position="12"/>
        <end position="33"/>
    </location>
</feature>
<feature type="transmembrane region" description="Helical" evidence="1">
    <location>
        <begin position="713"/>
        <end position="736"/>
    </location>
</feature>
<feature type="transmembrane region" description="Helical" evidence="1">
    <location>
        <begin position="382"/>
        <end position="404"/>
    </location>
</feature>
<reference evidence="2 3" key="1">
    <citation type="submission" date="2018-08" db="EMBL/GenBank/DDBJ databases">
        <title>Meiothermus granaticius genome AF-68 sequencing project.</title>
        <authorList>
            <person name="Da Costa M.S."/>
            <person name="Albuquerque L."/>
            <person name="Raposo P."/>
            <person name="Froufe H.J.C."/>
            <person name="Barroso C.S."/>
            <person name="Egas C."/>
        </authorList>
    </citation>
    <scope>NUCLEOTIDE SEQUENCE [LARGE SCALE GENOMIC DNA]</scope>
    <source>
        <strain evidence="2 3">AF-68</strain>
    </source>
</reference>
<dbReference type="Proteomes" id="UP000266178">
    <property type="component" value="Unassembled WGS sequence"/>
</dbReference>
<feature type="transmembrane region" description="Helical" evidence="1">
    <location>
        <begin position="303"/>
        <end position="324"/>
    </location>
</feature>
<keyword evidence="1" id="KW-0812">Transmembrane</keyword>
<dbReference type="InterPro" id="IPR036927">
    <property type="entry name" value="Cyt_c_oxase-like_su1_sf"/>
</dbReference>
<dbReference type="OrthoDB" id="9808174at2"/>
<name>A0A399FC84_9DEIN</name>
<feature type="transmembrane region" description="Helical" evidence="1">
    <location>
        <begin position="102"/>
        <end position="120"/>
    </location>
</feature>
<keyword evidence="3" id="KW-1185">Reference proteome</keyword>
<sequence length="1118" mass="119889">MWVRDLSNWDIVLALFVATALAGLVAWLVPAARRQQAAPRRFSGAEITAYDRQLPYYALFALGALVVGAIQGLLKNLPGPFQWLILGDHGGHMARDLSNTHIFVVGVGTVLLTGLTWYILPRIARRPLYSAALANASFWLTAIGVSGFYLSWVVLGVLEARLVHEGMSYPEAKEAMGLWHRVPLRSTALFLGLGYWTYTLNTLLTLYYARQVEGPKPYGYLLKFFAVGVLGLFVGTVQGVLQVLPANEDWIQAAGQAGALIDPVSHAHINLVTGSVALLVAAFLFLGPRLGLEPVRPRTANRLFVSLVLGSLAFYLAALTLGFVEGYMVVDGRLSYSQVLERMGLWHTLPLMLGGLWMGSGLWFFLFLLIRSARKAAPAVRATVYTSAAALLVGTFLGPFQAIAPVKEWYVRAGGLGEFWPSSHALLNILGGLTPLIALLALSRVPGMNLPALGGAAVWLGRGAFFIYAGLAYLGAQAALLAGVWDAASRPPAPSVLPPTVLSMPGLAGQLSGMSEAERLHAMALANRSTIYWVNPEVLQSLAPPAILLELLGFGLYLFGAVALVRLVWPLTASFRAQVGAALRAYPAQVMGPVPTSLRKVPKAVFLGVEGLGALTGFPGLGWLLSGAPVVGLSLAMIGPGIAWALLPALFSPYSATLLSPYGVNSYLVYFPLSALLSTAALAYRLRGHNARPSRGHPSPRPALRSVRRARRLGVGLGIFIVGAILLSTLLVPLLGTPSAQAQYLPVAAPPAEGRGVYLHSGTAYLKPYPWYNPPPGFPPDSARLPGVSALVVQEKRTGELGSYRLIALGSARPVALRVVQREREGGLERLELRPVEALAAGRYLLQAEQTASPYGGQVEYYFEVDPALPPLVPAPQTPERKVQLLPPALFSPLAALVALWLASLLWRSYRRARQPQLLWWALGVSAFALATGLEALFPQGWQPWAYRLWYGAGALLAAAFLGHGTAVLLLPRYRRSLTLLLLAYAGLAVLVALWAPVDLARLEHLLSGQAYPSVGEAGLLTPRSYTPLLNLYGTVWLVLGALLSLRSSVQRAPGLWAIALGGLMMGSIGSLNRLGHGEWQSLGALLSIALIYGGVYWLSRRQPLPLARPALSANSTS</sequence>
<dbReference type="Gene3D" id="1.20.210.10">
    <property type="entry name" value="Cytochrome c oxidase-like, subunit I domain"/>
    <property type="match status" value="2"/>
</dbReference>
<feature type="transmembrane region" description="Helical" evidence="1">
    <location>
        <begin position="950"/>
        <end position="971"/>
    </location>
</feature>
<feature type="transmembrane region" description="Helical" evidence="1">
    <location>
        <begin position="918"/>
        <end position="938"/>
    </location>
</feature>
<feature type="transmembrane region" description="Helical" evidence="1">
    <location>
        <begin position="463"/>
        <end position="485"/>
    </location>
</feature>
<feature type="transmembrane region" description="Helical" evidence="1">
    <location>
        <begin position="269"/>
        <end position="291"/>
    </location>
</feature>
<dbReference type="AlphaFoldDB" id="A0A399FC84"/>
<feature type="transmembrane region" description="Helical" evidence="1">
    <location>
        <begin position="978"/>
        <end position="998"/>
    </location>
</feature>
<feature type="transmembrane region" description="Helical" evidence="1">
    <location>
        <begin position="424"/>
        <end position="442"/>
    </location>
</feature>
<feature type="transmembrane region" description="Helical" evidence="1">
    <location>
        <begin position="220"/>
        <end position="241"/>
    </location>
</feature>
<evidence type="ECO:0000256" key="1">
    <source>
        <dbReference type="SAM" id="Phobius"/>
    </source>
</evidence>